<feature type="transmembrane region" description="Helical" evidence="2">
    <location>
        <begin position="138"/>
        <end position="158"/>
    </location>
</feature>
<evidence type="ECO:0000256" key="1">
    <source>
        <dbReference type="SAM" id="MobiDB-lite"/>
    </source>
</evidence>
<dbReference type="Proteomes" id="UP000188533">
    <property type="component" value="Unassembled WGS sequence"/>
</dbReference>
<evidence type="ECO:0008006" key="5">
    <source>
        <dbReference type="Google" id="ProtNLM"/>
    </source>
</evidence>
<dbReference type="Pfam" id="PF10067">
    <property type="entry name" value="DUF2306"/>
    <property type="match status" value="1"/>
</dbReference>
<sequence>MSSSIDYGYELESTLHSPASLSKSESYRPISYSPSSIQKSNGPLTYRGEQTFEPSKLTEGRSKIGQDRQNRLLNVYQSLSWIFGFKEKFSLILFFVCGGALLGFCLARAYMMNGKIMREQTVPGEFRWFNLKTYRINYIIHIYLSIVGGILVGLQFLPTIRRKSVLWHRINGYTCIILLIIGNVSGGIISRRAFGGEINAQTAYYILAIMLIFSALMGYRNVKRNTRNHRKWMLRSVVYFSVVITARLIMLASRLIISNIGTYYSLWRCDEVFFVLQDEDTLVQRFAQCSSSTPSDNGLYVPVHASVHEGKLGTASAVRVVQGMALWVATIIHMALVEVYIRSTESANHQRHGFVLEARDFDSSKTYSPRNSYW</sequence>
<feature type="transmembrane region" description="Helical" evidence="2">
    <location>
        <begin position="232"/>
        <end position="257"/>
    </location>
</feature>
<keyword evidence="2" id="KW-0472">Membrane</keyword>
<feature type="transmembrane region" description="Helical" evidence="2">
    <location>
        <begin position="320"/>
        <end position="341"/>
    </location>
</feature>
<organism evidence="3 4">
    <name type="scientific">Lentinula edodes</name>
    <name type="common">Shiitake mushroom</name>
    <name type="synonym">Lentinus edodes</name>
    <dbReference type="NCBI Taxonomy" id="5353"/>
    <lineage>
        <taxon>Eukaryota</taxon>
        <taxon>Fungi</taxon>
        <taxon>Dikarya</taxon>
        <taxon>Basidiomycota</taxon>
        <taxon>Agaricomycotina</taxon>
        <taxon>Agaricomycetes</taxon>
        <taxon>Agaricomycetidae</taxon>
        <taxon>Agaricales</taxon>
        <taxon>Marasmiineae</taxon>
        <taxon>Omphalotaceae</taxon>
        <taxon>Lentinula</taxon>
    </lineage>
</organism>
<name>A0A1Q3DW27_LENED</name>
<evidence type="ECO:0000313" key="4">
    <source>
        <dbReference type="Proteomes" id="UP000188533"/>
    </source>
</evidence>
<keyword evidence="2" id="KW-1133">Transmembrane helix</keyword>
<comment type="caution">
    <text evidence="3">The sequence shown here is derived from an EMBL/GenBank/DDBJ whole genome shotgun (WGS) entry which is preliminary data.</text>
</comment>
<reference evidence="3 4" key="1">
    <citation type="submission" date="2016-08" db="EMBL/GenBank/DDBJ databases">
        <authorList>
            <consortium name="Lentinula edodes genome sequencing consortium"/>
            <person name="Sakamoto Y."/>
            <person name="Nakade K."/>
            <person name="Sato S."/>
            <person name="Yoshida Y."/>
            <person name="Miyazaki K."/>
            <person name="Natsume S."/>
            <person name="Konno N."/>
        </authorList>
    </citation>
    <scope>NUCLEOTIDE SEQUENCE [LARGE SCALE GENOMIC DNA]</scope>
    <source>
        <strain evidence="3 4">NBRC 111202</strain>
    </source>
</reference>
<dbReference type="EMBL" id="BDGU01000007">
    <property type="protein sequence ID" value="GAV99043.1"/>
    <property type="molecule type" value="Genomic_DNA"/>
</dbReference>
<accession>A0A1Q3DW27</accession>
<protein>
    <recommendedName>
        <fullName evidence="5">DUF2306 domain-containing protein</fullName>
    </recommendedName>
</protein>
<reference evidence="3 4" key="2">
    <citation type="submission" date="2017-02" db="EMBL/GenBank/DDBJ databases">
        <title>A genome survey and senescence transcriptome analysis in Lentinula edodes.</title>
        <authorList>
            <person name="Sakamoto Y."/>
            <person name="Nakade K."/>
            <person name="Sato S."/>
            <person name="Yoshida Y."/>
            <person name="Miyazaki K."/>
            <person name="Natsume S."/>
            <person name="Konno N."/>
        </authorList>
    </citation>
    <scope>NUCLEOTIDE SEQUENCE [LARGE SCALE GENOMIC DNA]</scope>
    <source>
        <strain evidence="3 4">NBRC 111202</strain>
    </source>
</reference>
<feature type="transmembrane region" description="Helical" evidence="2">
    <location>
        <begin position="170"/>
        <end position="190"/>
    </location>
</feature>
<feature type="transmembrane region" description="Helical" evidence="2">
    <location>
        <begin position="202"/>
        <end position="220"/>
    </location>
</feature>
<dbReference type="AlphaFoldDB" id="A0A1Q3DW27"/>
<feature type="region of interest" description="Disordered" evidence="1">
    <location>
        <begin position="16"/>
        <end position="44"/>
    </location>
</feature>
<evidence type="ECO:0000313" key="3">
    <source>
        <dbReference type="EMBL" id="GAV99043.1"/>
    </source>
</evidence>
<dbReference type="STRING" id="5353.A0A1Q3DW27"/>
<dbReference type="InterPro" id="IPR018750">
    <property type="entry name" value="DUF2306_membrane"/>
</dbReference>
<keyword evidence="4" id="KW-1185">Reference proteome</keyword>
<proteinExistence type="predicted"/>
<feature type="transmembrane region" description="Helical" evidence="2">
    <location>
        <begin position="89"/>
        <end position="111"/>
    </location>
</feature>
<gene>
    <name evidence="3" type="ORF">LENED_000473</name>
</gene>
<evidence type="ECO:0000256" key="2">
    <source>
        <dbReference type="SAM" id="Phobius"/>
    </source>
</evidence>
<feature type="compositionally biased region" description="Low complexity" evidence="1">
    <location>
        <begin position="27"/>
        <end position="37"/>
    </location>
</feature>
<keyword evidence="2" id="KW-0812">Transmembrane</keyword>